<proteinExistence type="predicted"/>
<dbReference type="AlphaFoldDB" id="C4XJU2"/>
<protein>
    <recommendedName>
        <fullName evidence="1">diguanylate cyclase</fullName>
        <ecNumber evidence="1">2.7.7.65</ecNumber>
    </recommendedName>
</protein>
<keyword evidence="3" id="KW-1133">Transmembrane helix</keyword>
<reference evidence="5 6" key="1">
    <citation type="journal article" date="2009" name="Genome Res.">
        <title>Whole genome sequence of Desulfovibrio magneticus strain RS-1 revealed common gene clusters in magnetotactic bacteria.</title>
        <authorList>
            <person name="Nakazawa H."/>
            <person name="Arakaki A."/>
            <person name="Narita-Yamada S."/>
            <person name="Yashiro I."/>
            <person name="Jinno K."/>
            <person name="Aoki N."/>
            <person name="Tsuruyama A."/>
            <person name="Okamura Y."/>
            <person name="Tanikawa S."/>
            <person name="Fujita N."/>
            <person name="Takeyama H."/>
            <person name="Matsunaga T."/>
        </authorList>
    </citation>
    <scope>NUCLEOTIDE SEQUENCE [LARGE SCALE GENOMIC DNA]</scope>
    <source>
        <strain evidence="6">ATCC 700980 / DSM 13731 / RS-1</strain>
    </source>
</reference>
<evidence type="ECO:0000313" key="5">
    <source>
        <dbReference type="EMBL" id="BAH74297.1"/>
    </source>
</evidence>
<keyword evidence="3" id="KW-0472">Membrane</keyword>
<dbReference type="NCBIfam" id="TIGR00254">
    <property type="entry name" value="GGDEF"/>
    <property type="match status" value="1"/>
</dbReference>
<dbReference type="PANTHER" id="PTHR45138:SF9">
    <property type="entry name" value="DIGUANYLATE CYCLASE DGCM-RELATED"/>
    <property type="match status" value="1"/>
</dbReference>
<dbReference type="PANTHER" id="PTHR45138">
    <property type="entry name" value="REGULATORY COMPONENTS OF SENSORY TRANSDUCTION SYSTEM"/>
    <property type="match status" value="1"/>
</dbReference>
<sequence>MATHPRLLIGFRTWLMILSVFSALPMIAFSITSLSYIARGQYVLEAGQLRRATTILAHDLDGYFAAREAMLRTLAASDAAMRGDIDELYRHARRIAHKASDQFAVALVDRQGRILFHTMEPYGDPLGETRETEQIARVLATGEPSVSPAYDGPVSRQRVVALDVPMSGEMFQRYCLRAVIAVADVEALLVRKHLSPGWMAAYLDQDKPVAAARADDAGRLLAMTDGGEGGRGVFFPRANGIGEEELVETAVAGVGTWGWRAAVSVPESTFARPLRALLLRFVAAAAVCLGIGLVASFYLAKRLGREMGTLLEPASARGGEQRACQIDPGIIIREIGEVRACLLAARDREEQAKIDSLTELPGRALFWEMARELERQGRENTDVGLAVMFIDLDGFKQINDLHGHDRGDWVLRRTAEVLRDIVRDKDVVGRLGGDEFAVCLAAPVGQVQNAAAAIAERVVAGIGGIGFGIGCSIGVSVCLACTPSLSRALALADQAMYEAKRLGKNRYVLREDTTLED</sequence>
<dbReference type="RefSeq" id="WP_012750372.1">
    <property type="nucleotide sequence ID" value="NC_012796.1"/>
</dbReference>
<dbReference type="Gene3D" id="3.30.70.270">
    <property type="match status" value="1"/>
</dbReference>
<dbReference type="GO" id="GO:1902201">
    <property type="term" value="P:negative regulation of bacterial-type flagellum-dependent cell motility"/>
    <property type="evidence" value="ECO:0007669"/>
    <property type="project" value="TreeGrafter"/>
</dbReference>
<dbReference type="eggNOG" id="COG2199">
    <property type="taxonomic scope" value="Bacteria"/>
</dbReference>
<dbReference type="InterPro" id="IPR043128">
    <property type="entry name" value="Rev_trsase/Diguanyl_cyclase"/>
</dbReference>
<feature type="transmembrane region" description="Helical" evidence="3">
    <location>
        <begin position="14"/>
        <end position="38"/>
    </location>
</feature>
<evidence type="ECO:0000259" key="4">
    <source>
        <dbReference type="PROSITE" id="PS50887"/>
    </source>
</evidence>
<dbReference type="GO" id="GO:0052621">
    <property type="term" value="F:diguanylate cyclase activity"/>
    <property type="evidence" value="ECO:0007669"/>
    <property type="project" value="UniProtKB-EC"/>
</dbReference>
<organism evidence="5 6">
    <name type="scientific">Solidesulfovibrio magneticus (strain ATCC 700980 / DSM 13731 / RS-1)</name>
    <name type="common">Desulfovibrio magneticus</name>
    <dbReference type="NCBI Taxonomy" id="573370"/>
    <lineage>
        <taxon>Bacteria</taxon>
        <taxon>Pseudomonadati</taxon>
        <taxon>Thermodesulfobacteriota</taxon>
        <taxon>Desulfovibrionia</taxon>
        <taxon>Desulfovibrionales</taxon>
        <taxon>Desulfovibrionaceae</taxon>
        <taxon>Solidesulfovibrio</taxon>
    </lineage>
</organism>
<accession>C4XJU2</accession>
<dbReference type="STRING" id="573370.DMR_08060"/>
<feature type="domain" description="GGDEF" evidence="4">
    <location>
        <begin position="383"/>
        <end position="512"/>
    </location>
</feature>
<dbReference type="InterPro" id="IPR029787">
    <property type="entry name" value="Nucleotide_cyclase"/>
</dbReference>
<dbReference type="OrthoDB" id="9812260at2"/>
<keyword evidence="6" id="KW-1185">Reference proteome</keyword>
<dbReference type="GO" id="GO:0005886">
    <property type="term" value="C:plasma membrane"/>
    <property type="evidence" value="ECO:0007669"/>
    <property type="project" value="TreeGrafter"/>
</dbReference>
<dbReference type="InterPro" id="IPR050469">
    <property type="entry name" value="Diguanylate_Cyclase"/>
</dbReference>
<dbReference type="Proteomes" id="UP000009071">
    <property type="component" value="Chromosome"/>
</dbReference>
<dbReference type="HOGENOM" id="CLU_526512_0_0_7"/>
<dbReference type="InterPro" id="IPR000160">
    <property type="entry name" value="GGDEF_dom"/>
</dbReference>
<dbReference type="CDD" id="cd18773">
    <property type="entry name" value="PDC1_HK_sensor"/>
    <property type="match status" value="1"/>
</dbReference>
<gene>
    <name evidence="5" type="ordered locus">DMR_08060</name>
</gene>
<dbReference type="CDD" id="cd01949">
    <property type="entry name" value="GGDEF"/>
    <property type="match status" value="1"/>
</dbReference>
<dbReference type="PROSITE" id="PS50887">
    <property type="entry name" value="GGDEF"/>
    <property type="match status" value="1"/>
</dbReference>
<evidence type="ECO:0000256" key="2">
    <source>
        <dbReference type="ARBA" id="ARBA00034247"/>
    </source>
</evidence>
<dbReference type="EMBL" id="AP010904">
    <property type="protein sequence ID" value="BAH74297.1"/>
    <property type="molecule type" value="Genomic_DNA"/>
</dbReference>
<dbReference type="SMART" id="SM00267">
    <property type="entry name" value="GGDEF"/>
    <property type="match status" value="1"/>
</dbReference>
<dbReference type="Pfam" id="PF00990">
    <property type="entry name" value="GGDEF"/>
    <property type="match status" value="1"/>
</dbReference>
<dbReference type="GO" id="GO:0043709">
    <property type="term" value="P:cell adhesion involved in single-species biofilm formation"/>
    <property type="evidence" value="ECO:0007669"/>
    <property type="project" value="TreeGrafter"/>
</dbReference>
<keyword evidence="3" id="KW-0812">Transmembrane</keyword>
<dbReference type="SUPFAM" id="SSF55073">
    <property type="entry name" value="Nucleotide cyclase"/>
    <property type="match status" value="1"/>
</dbReference>
<dbReference type="EC" id="2.7.7.65" evidence="1"/>
<dbReference type="Gene3D" id="3.30.450.20">
    <property type="entry name" value="PAS domain"/>
    <property type="match status" value="1"/>
</dbReference>
<evidence type="ECO:0000256" key="1">
    <source>
        <dbReference type="ARBA" id="ARBA00012528"/>
    </source>
</evidence>
<comment type="catalytic activity">
    <reaction evidence="2">
        <text>2 GTP = 3',3'-c-di-GMP + 2 diphosphate</text>
        <dbReference type="Rhea" id="RHEA:24898"/>
        <dbReference type="ChEBI" id="CHEBI:33019"/>
        <dbReference type="ChEBI" id="CHEBI:37565"/>
        <dbReference type="ChEBI" id="CHEBI:58805"/>
        <dbReference type="EC" id="2.7.7.65"/>
    </reaction>
</comment>
<evidence type="ECO:0000256" key="3">
    <source>
        <dbReference type="SAM" id="Phobius"/>
    </source>
</evidence>
<dbReference type="KEGG" id="dma:DMR_08060"/>
<evidence type="ECO:0000313" key="6">
    <source>
        <dbReference type="Proteomes" id="UP000009071"/>
    </source>
</evidence>
<name>C4XJU2_SOLM1</name>
<feature type="transmembrane region" description="Helical" evidence="3">
    <location>
        <begin position="277"/>
        <end position="300"/>
    </location>
</feature>